<dbReference type="Pfam" id="PF18149">
    <property type="entry name" value="Helicase_PWI"/>
    <property type="match status" value="1"/>
</dbReference>
<accession>A0A151JAC8</accession>
<feature type="non-terminal residue" evidence="3">
    <location>
        <position position="1"/>
    </location>
</feature>
<feature type="domain" description="Brr2 N-terminal helicase PWI" evidence="2">
    <location>
        <begin position="144"/>
        <end position="252"/>
    </location>
</feature>
<proteinExistence type="predicted"/>
<sequence>RQKRDEAQYDFTRMKGATLLSEGVDEMVGIVYRPKTQETRQTYEVLLSFIQEALGDQPRDILCGAADEKITDFGSDEKSTTNDENIDETYGINVQFEESSEEDDEDVYGEVRENEDEGDEGEEANDDRAIHAENLGGTEEMKKEKPLHPLDIDAYWLQRRLSRIYDDAMVSQARAAEVLAVLKDAADDRECENQLVLLLGYDCFDFIKQLKKYRHTVAYCTMLASSQSESERQKIRNKMNDDPVLAKILRQLDTGKGEDDADETMEARSQRKRREENEDTGGPGGQVQGTRNLIDLEDLIFAQGSHFMANKRCQLPDGSFRKQRKG</sequence>
<evidence type="ECO:0000259" key="2">
    <source>
        <dbReference type="Pfam" id="PF18149"/>
    </source>
</evidence>
<name>A0A151JAC8_9HYME</name>
<feature type="compositionally biased region" description="Basic and acidic residues" evidence="1">
    <location>
        <begin position="265"/>
        <end position="276"/>
    </location>
</feature>
<dbReference type="AlphaFoldDB" id="A0A151JAC8"/>
<dbReference type="STRING" id="471704.A0A151JAC8"/>
<organism evidence="3 4">
    <name type="scientific">Trachymyrmex cornetzi</name>
    <dbReference type="NCBI Taxonomy" id="471704"/>
    <lineage>
        <taxon>Eukaryota</taxon>
        <taxon>Metazoa</taxon>
        <taxon>Ecdysozoa</taxon>
        <taxon>Arthropoda</taxon>
        <taxon>Hexapoda</taxon>
        <taxon>Insecta</taxon>
        <taxon>Pterygota</taxon>
        <taxon>Neoptera</taxon>
        <taxon>Endopterygota</taxon>
        <taxon>Hymenoptera</taxon>
        <taxon>Apocrita</taxon>
        <taxon>Aculeata</taxon>
        <taxon>Formicoidea</taxon>
        <taxon>Formicidae</taxon>
        <taxon>Myrmicinae</taxon>
        <taxon>Trachymyrmex</taxon>
    </lineage>
</organism>
<feature type="region of interest" description="Disordered" evidence="1">
    <location>
        <begin position="97"/>
        <end position="128"/>
    </location>
</feature>
<keyword evidence="4" id="KW-1185">Reference proteome</keyword>
<feature type="region of interest" description="Disordered" evidence="1">
    <location>
        <begin position="254"/>
        <end position="291"/>
    </location>
</feature>
<evidence type="ECO:0000313" key="4">
    <source>
        <dbReference type="Proteomes" id="UP000078492"/>
    </source>
</evidence>
<dbReference type="EMBL" id="KQ979276">
    <property type="protein sequence ID" value="KYN22030.1"/>
    <property type="molecule type" value="Genomic_DNA"/>
</dbReference>
<protein>
    <recommendedName>
        <fullName evidence="2">Brr2 N-terminal helicase PWI domain-containing protein</fullName>
    </recommendedName>
</protein>
<gene>
    <name evidence="3" type="ORF">ALC57_05585</name>
</gene>
<feature type="compositionally biased region" description="Acidic residues" evidence="1">
    <location>
        <begin position="98"/>
        <end position="125"/>
    </location>
</feature>
<dbReference type="InterPro" id="IPR041094">
    <property type="entry name" value="Brr2_helicase_PWI"/>
</dbReference>
<dbReference type="Proteomes" id="UP000078492">
    <property type="component" value="Unassembled WGS sequence"/>
</dbReference>
<evidence type="ECO:0000313" key="3">
    <source>
        <dbReference type="EMBL" id="KYN22030.1"/>
    </source>
</evidence>
<evidence type="ECO:0000256" key="1">
    <source>
        <dbReference type="SAM" id="MobiDB-lite"/>
    </source>
</evidence>
<reference evidence="3 4" key="1">
    <citation type="submission" date="2015-09" db="EMBL/GenBank/DDBJ databases">
        <title>Trachymyrmex cornetzi WGS genome.</title>
        <authorList>
            <person name="Nygaard S."/>
            <person name="Hu H."/>
            <person name="Boomsma J."/>
            <person name="Zhang G."/>
        </authorList>
    </citation>
    <scope>NUCLEOTIDE SEQUENCE [LARGE SCALE GENOMIC DNA]</scope>
    <source>
        <strain evidence="3">Tcor2-1</strain>
        <tissue evidence="3">Whole body</tissue>
    </source>
</reference>